<dbReference type="Pfam" id="PF20150">
    <property type="entry name" value="2EXR"/>
    <property type="match status" value="1"/>
</dbReference>
<feature type="domain" description="2EXR" evidence="1">
    <location>
        <begin position="8"/>
        <end position="104"/>
    </location>
</feature>
<reference evidence="3" key="1">
    <citation type="submission" date="2024-06" db="EMBL/GenBank/DDBJ databases">
        <title>Draft Genome Sequences of Epichloe bromicola Strains Isolated from Elymus ciliaris.</title>
        <authorList>
            <consortium name="Epichloe bromicola genome sequencing consortium"/>
            <person name="Miura A."/>
            <person name="Imano S."/>
            <person name="Ashida A."/>
            <person name="Sato I."/>
            <person name="Chiba S."/>
            <person name="Tanaka A."/>
            <person name="Camagna M."/>
            <person name="Takemoto D."/>
        </authorList>
    </citation>
    <scope>NUCLEOTIDE SEQUENCE [LARGE SCALE GENOMIC DNA]</scope>
    <source>
        <strain evidence="3">DP</strain>
    </source>
</reference>
<comment type="caution">
    <text evidence="2">The sequence shown here is derived from an EMBL/GenBank/DDBJ whole genome shotgun (WGS) entry which is preliminary data.</text>
</comment>
<organism evidence="2 3">
    <name type="scientific">Epichloe bromicola</name>
    <dbReference type="NCBI Taxonomy" id="79588"/>
    <lineage>
        <taxon>Eukaryota</taxon>
        <taxon>Fungi</taxon>
        <taxon>Dikarya</taxon>
        <taxon>Ascomycota</taxon>
        <taxon>Pezizomycotina</taxon>
        <taxon>Sordariomycetes</taxon>
        <taxon>Hypocreomycetidae</taxon>
        <taxon>Hypocreales</taxon>
        <taxon>Clavicipitaceae</taxon>
        <taxon>Epichloe</taxon>
    </lineage>
</organism>
<dbReference type="InterPro" id="IPR045518">
    <property type="entry name" value="2EXR"/>
</dbReference>
<name>A0ABQ0CZG8_9HYPO</name>
<dbReference type="Proteomes" id="UP001562357">
    <property type="component" value="Unassembled WGS sequence"/>
</dbReference>
<keyword evidence="3" id="KW-1185">Reference proteome</keyword>
<accession>A0ABQ0CZG8</accession>
<gene>
    <name evidence="2" type="primary">g7059</name>
    <name evidence="2" type="ORF">EsDP_00007059</name>
</gene>
<evidence type="ECO:0000259" key="1">
    <source>
        <dbReference type="Pfam" id="PF20150"/>
    </source>
</evidence>
<proteinExistence type="predicted"/>
<evidence type="ECO:0000313" key="2">
    <source>
        <dbReference type="EMBL" id="GAB0138837.1"/>
    </source>
</evidence>
<evidence type="ECO:0000313" key="3">
    <source>
        <dbReference type="Proteomes" id="UP001562357"/>
    </source>
</evidence>
<dbReference type="EMBL" id="BAAFGZ010000504">
    <property type="protein sequence ID" value="GAB0138837.1"/>
    <property type="molecule type" value="Genomic_DNA"/>
</dbReference>
<sequence>MTPPTLALFPDLPAELRDQIWHHAMPRSFAQALYLYRKGCWQPRRLAPDDPEYDPINADLNLNYEFHHALLYSAQVSMPIFSVCREARAVARAWMRDHGFRARYIKPGGLLLFTRDFDPRTDVLYVPRDRWDDFVREPFDRQFEPDLLDRNMGCPPPRFTRVAIAEGVLRNEQDPLPELFDWYYRLEDVYVVRDDDAVRIREDHEARVQAQSGLDGISQRCLVWDGGDEKFAWRGRDEDGGDSCRELNRVVEEKTRGDLVGKLVEHGPKRFQIQQALVVSG</sequence>
<protein>
    <recommendedName>
        <fullName evidence="1">2EXR domain-containing protein</fullName>
    </recommendedName>
</protein>